<evidence type="ECO:0000313" key="2">
    <source>
        <dbReference type="EMBL" id="KAL3806048.1"/>
    </source>
</evidence>
<dbReference type="Proteomes" id="UP001530377">
    <property type="component" value="Unassembled WGS sequence"/>
</dbReference>
<dbReference type="EMBL" id="JALLPB020000900">
    <property type="protein sequence ID" value="KAL3806048.1"/>
    <property type="molecule type" value="Genomic_DNA"/>
</dbReference>
<gene>
    <name evidence="2" type="ORF">ACHAXA_008835</name>
</gene>
<sequence length="229" mass="25488">MEELASRLDGMENPPTGRDTTSSPRRGGGGRRGMTVGLGMTIEDDDRARRRDRLRANKNDNKKQGRKTNAARNRDDRDKRYYAVSRVARELGAEMDRIDDAVRSMGAASDVGDYDEYDRSASSSSHSSSRVERIEAELVRIDDAVRTMKYKLDSQMEVMDMLVDNRGISPTSSFDEDAGLRMRGPLPRPPPQPFIASPPPIPPPPSSFHAGGILRCKLRQRWSGILPGT</sequence>
<feature type="compositionally biased region" description="Pro residues" evidence="1">
    <location>
        <begin position="186"/>
        <end position="206"/>
    </location>
</feature>
<accession>A0ABD3R126</accession>
<feature type="region of interest" description="Disordered" evidence="1">
    <location>
        <begin position="107"/>
        <end position="132"/>
    </location>
</feature>
<comment type="caution">
    <text evidence="2">The sequence shown here is derived from an EMBL/GenBank/DDBJ whole genome shotgun (WGS) entry which is preliminary data.</text>
</comment>
<feature type="region of interest" description="Disordered" evidence="1">
    <location>
        <begin position="1"/>
        <end position="79"/>
    </location>
</feature>
<proteinExistence type="predicted"/>
<evidence type="ECO:0000256" key="1">
    <source>
        <dbReference type="SAM" id="MobiDB-lite"/>
    </source>
</evidence>
<name>A0ABD3R126_9STRA</name>
<evidence type="ECO:0000313" key="3">
    <source>
        <dbReference type="Proteomes" id="UP001530377"/>
    </source>
</evidence>
<feature type="compositionally biased region" description="Low complexity" evidence="1">
    <location>
        <begin position="15"/>
        <end position="25"/>
    </location>
</feature>
<feature type="region of interest" description="Disordered" evidence="1">
    <location>
        <begin position="169"/>
        <end position="210"/>
    </location>
</feature>
<feature type="compositionally biased region" description="Basic and acidic residues" evidence="1">
    <location>
        <begin position="46"/>
        <end position="63"/>
    </location>
</feature>
<reference evidence="2 3" key="1">
    <citation type="submission" date="2024-10" db="EMBL/GenBank/DDBJ databases">
        <title>Updated reference genomes for cyclostephanoid diatoms.</title>
        <authorList>
            <person name="Roberts W.R."/>
            <person name="Alverson A.J."/>
        </authorList>
    </citation>
    <scope>NUCLEOTIDE SEQUENCE [LARGE SCALE GENOMIC DNA]</scope>
    <source>
        <strain evidence="2 3">AJA228-03</strain>
    </source>
</reference>
<protein>
    <recommendedName>
        <fullName evidence="4">t-SNARE coiled-coil homology domain-containing protein</fullName>
    </recommendedName>
</protein>
<dbReference type="AlphaFoldDB" id="A0ABD3R126"/>
<keyword evidence="3" id="KW-1185">Reference proteome</keyword>
<feature type="compositionally biased region" description="Basic and acidic residues" evidence="1">
    <location>
        <begin position="1"/>
        <end position="10"/>
    </location>
</feature>
<organism evidence="2 3">
    <name type="scientific">Cyclostephanos tholiformis</name>
    <dbReference type="NCBI Taxonomy" id="382380"/>
    <lineage>
        <taxon>Eukaryota</taxon>
        <taxon>Sar</taxon>
        <taxon>Stramenopiles</taxon>
        <taxon>Ochrophyta</taxon>
        <taxon>Bacillariophyta</taxon>
        <taxon>Coscinodiscophyceae</taxon>
        <taxon>Thalassiosirophycidae</taxon>
        <taxon>Stephanodiscales</taxon>
        <taxon>Stephanodiscaceae</taxon>
        <taxon>Cyclostephanos</taxon>
    </lineage>
</organism>
<evidence type="ECO:0008006" key="4">
    <source>
        <dbReference type="Google" id="ProtNLM"/>
    </source>
</evidence>